<name>A0A9P1IEZ3_9PELO</name>
<reference evidence="1" key="1">
    <citation type="submission" date="2022-11" db="EMBL/GenBank/DDBJ databases">
        <authorList>
            <person name="Kikuchi T."/>
        </authorList>
    </citation>
    <scope>NUCLEOTIDE SEQUENCE</scope>
    <source>
        <strain evidence="1">PS1010</strain>
    </source>
</reference>
<evidence type="ECO:0000313" key="2">
    <source>
        <dbReference type="Proteomes" id="UP001152747"/>
    </source>
</evidence>
<gene>
    <name evidence="1" type="ORF">CAMP_LOCUS6250</name>
</gene>
<organism evidence="1 2">
    <name type="scientific">Caenorhabditis angaria</name>
    <dbReference type="NCBI Taxonomy" id="860376"/>
    <lineage>
        <taxon>Eukaryota</taxon>
        <taxon>Metazoa</taxon>
        <taxon>Ecdysozoa</taxon>
        <taxon>Nematoda</taxon>
        <taxon>Chromadorea</taxon>
        <taxon>Rhabditida</taxon>
        <taxon>Rhabditina</taxon>
        <taxon>Rhabditomorpha</taxon>
        <taxon>Rhabditoidea</taxon>
        <taxon>Rhabditidae</taxon>
        <taxon>Peloderinae</taxon>
        <taxon>Caenorhabditis</taxon>
    </lineage>
</organism>
<dbReference type="GO" id="GO:0017183">
    <property type="term" value="P:protein histidyl modification to diphthamide"/>
    <property type="evidence" value="ECO:0007669"/>
    <property type="project" value="InterPro"/>
</dbReference>
<dbReference type="EMBL" id="CANHGI010000002">
    <property type="protein sequence ID" value="CAI5443613.1"/>
    <property type="molecule type" value="Genomic_DNA"/>
</dbReference>
<dbReference type="OrthoDB" id="449241at2759"/>
<proteinExistence type="predicted"/>
<dbReference type="PANTHER" id="PTHR10762">
    <property type="entry name" value="DIPHTHAMIDE BIOSYNTHESIS PROTEIN"/>
    <property type="match status" value="1"/>
</dbReference>
<accession>A0A9P1IEZ3</accession>
<sequence length="240" mass="26838">MASSTFFTSSTPLEHPAEQIELKSYLKNLTESQVLEFFEVADCVKWIRELSAQRVALQFPDGFLIFARRIAVALEAETLAKTFVLADTSYRSCCIDEVAAAHATCDALIHFGEACLSAPTRNIPVRYVLGKMPIDLQHLKSTIDAQNLAPNSTVILTDSIYSHLETQITEIFGANSKMAQISNDASSSYLGRATWDFQEENLIFIGANDTPLLPLWILSYPNFTQVYHYDPAEKSMTQDR</sequence>
<protein>
    <recommendedName>
        <fullName evidence="3">2-(3-amino-3-carboxypropyl)histidine synthase subunit 2</fullName>
    </recommendedName>
</protein>
<dbReference type="GO" id="GO:0090560">
    <property type="term" value="F:2-(3-amino-3-carboxypropyl)histidine synthase activity"/>
    <property type="evidence" value="ECO:0007669"/>
    <property type="project" value="InterPro"/>
</dbReference>
<dbReference type="SFLD" id="SFLDS00032">
    <property type="entry name" value="Radical_SAM_3-amino-3-carboxyp"/>
    <property type="match status" value="1"/>
</dbReference>
<dbReference type="AlphaFoldDB" id="A0A9P1IEZ3"/>
<dbReference type="InterPro" id="IPR042263">
    <property type="entry name" value="DPH1/DPH2_1"/>
</dbReference>
<dbReference type="Gene3D" id="3.40.50.11840">
    <property type="entry name" value="Diphthamide synthesis DPH1/DPH2 domain 1"/>
    <property type="match status" value="1"/>
</dbReference>
<dbReference type="Proteomes" id="UP001152747">
    <property type="component" value="Unassembled WGS sequence"/>
</dbReference>
<keyword evidence="2" id="KW-1185">Reference proteome</keyword>
<evidence type="ECO:0000313" key="1">
    <source>
        <dbReference type="EMBL" id="CAI5443613.1"/>
    </source>
</evidence>
<evidence type="ECO:0008006" key="3">
    <source>
        <dbReference type="Google" id="ProtNLM"/>
    </source>
</evidence>
<dbReference type="Pfam" id="PF01866">
    <property type="entry name" value="Diphthamide_syn"/>
    <property type="match status" value="1"/>
</dbReference>
<dbReference type="InterPro" id="IPR016435">
    <property type="entry name" value="DPH1/DPH2"/>
</dbReference>
<dbReference type="PANTHER" id="PTHR10762:SF2">
    <property type="entry name" value="2-(3-AMINO-3-CARBOXYPROPYL)HISTIDINE SYNTHASE SUBUNIT 2"/>
    <property type="match status" value="1"/>
</dbReference>
<dbReference type="NCBIfam" id="TIGR00322">
    <property type="entry name" value="diphth2_R"/>
    <property type="match status" value="1"/>
</dbReference>
<comment type="caution">
    <text evidence="1">The sequence shown here is derived from an EMBL/GenBank/DDBJ whole genome shotgun (WGS) entry which is preliminary data.</text>
</comment>